<accession>A0A8H4KG78</accession>
<evidence type="ECO:0000256" key="1">
    <source>
        <dbReference type="SAM" id="MobiDB-lite"/>
    </source>
</evidence>
<evidence type="ECO:0000313" key="3">
    <source>
        <dbReference type="Proteomes" id="UP000605986"/>
    </source>
</evidence>
<reference evidence="2" key="1">
    <citation type="submission" date="2020-01" db="EMBL/GenBank/DDBJ databases">
        <title>Identification and distribution of gene clusters putatively required for synthesis of sphingolipid metabolism inhibitors in phylogenetically diverse species of the filamentous fungus Fusarium.</title>
        <authorList>
            <person name="Kim H.-S."/>
            <person name="Busman M."/>
            <person name="Brown D.W."/>
            <person name="Divon H."/>
            <person name="Uhlig S."/>
            <person name="Proctor R.H."/>
        </authorList>
    </citation>
    <scope>NUCLEOTIDE SEQUENCE</scope>
    <source>
        <strain evidence="2">NRRL 53441</strain>
    </source>
</reference>
<keyword evidence="3" id="KW-1185">Reference proteome</keyword>
<organism evidence="2 3">
    <name type="scientific">Fusarium austroafricanum</name>
    <dbReference type="NCBI Taxonomy" id="2364996"/>
    <lineage>
        <taxon>Eukaryota</taxon>
        <taxon>Fungi</taxon>
        <taxon>Dikarya</taxon>
        <taxon>Ascomycota</taxon>
        <taxon>Pezizomycotina</taxon>
        <taxon>Sordariomycetes</taxon>
        <taxon>Hypocreomycetidae</taxon>
        <taxon>Hypocreales</taxon>
        <taxon>Nectriaceae</taxon>
        <taxon>Fusarium</taxon>
        <taxon>Fusarium concolor species complex</taxon>
    </lineage>
</organism>
<dbReference type="EMBL" id="JAADJG010000279">
    <property type="protein sequence ID" value="KAF4449541.1"/>
    <property type="molecule type" value="Genomic_DNA"/>
</dbReference>
<sequence>MSHHLPIQPEQGSYLQFQIDPRFITRPPTLKRDKVLKKLRDRIPQDENQWQEKRELHRFSAADDVLEKTKKLLNYVVTNQDTRRFLCLATCRVDWHLKQRAKAYARFKTEMNSSVSELTIMAYMKSIRGVLQSMDSLYRRRLRHRAFEAVLLYAPIGTSHINIYEQNPEDFLSCFPTWTRVEPEIQASLALHPAFLIKYRHPEHRYDDICEALGITVLDEGEFTKFVSVLQSGKPIPYALPLPGQLQFQDSSMASSSDQGRYDPVRDSSFGASQMSQKKAEEDGRDQDVAIPLGPN</sequence>
<proteinExistence type="predicted"/>
<dbReference type="AlphaFoldDB" id="A0A8H4KG78"/>
<protein>
    <submittedName>
        <fullName evidence="2">Uncharacterized protein</fullName>
    </submittedName>
</protein>
<gene>
    <name evidence="2" type="ORF">F53441_7200</name>
</gene>
<dbReference type="Proteomes" id="UP000605986">
    <property type="component" value="Unassembled WGS sequence"/>
</dbReference>
<feature type="region of interest" description="Disordered" evidence="1">
    <location>
        <begin position="250"/>
        <end position="296"/>
    </location>
</feature>
<evidence type="ECO:0000313" key="2">
    <source>
        <dbReference type="EMBL" id="KAF4449541.1"/>
    </source>
</evidence>
<name>A0A8H4KG78_9HYPO</name>
<feature type="compositionally biased region" description="Polar residues" evidence="1">
    <location>
        <begin position="250"/>
        <end position="259"/>
    </location>
</feature>
<dbReference type="OrthoDB" id="5088056at2759"/>
<feature type="compositionally biased region" description="Basic and acidic residues" evidence="1">
    <location>
        <begin position="278"/>
        <end position="288"/>
    </location>
</feature>
<comment type="caution">
    <text evidence="2">The sequence shown here is derived from an EMBL/GenBank/DDBJ whole genome shotgun (WGS) entry which is preliminary data.</text>
</comment>